<reference evidence="1" key="1">
    <citation type="submission" date="2021-06" db="EMBL/GenBank/DDBJ databases">
        <authorList>
            <person name="Kallberg Y."/>
            <person name="Tangrot J."/>
            <person name="Rosling A."/>
        </authorList>
    </citation>
    <scope>NUCLEOTIDE SEQUENCE</scope>
    <source>
        <strain evidence="1">CL356</strain>
    </source>
</reference>
<feature type="non-terminal residue" evidence="1">
    <location>
        <position position="288"/>
    </location>
</feature>
<keyword evidence="2" id="KW-1185">Reference proteome</keyword>
<name>A0ACA9MGU3_9GLOM</name>
<dbReference type="EMBL" id="CAJVPT010012939">
    <property type="protein sequence ID" value="CAG8591812.1"/>
    <property type="molecule type" value="Genomic_DNA"/>
</dbReference>
<comment type="caution">
    <text evidence="1">The sequence shown here is derived from an EMBL/GenBank/DDBJ whole genome shotgun (WGS) entry which is preliminary data.</text>
</comment>
<organism evidence="1 2">
    <name type="scientific">Acaulospora colombiana</name>
    <dbReference type="NCBI Taxonomy" id="27376"/>
    <lineage>
        <taxon>Eukaryota</taxon>
        <taxon>Fungi</taxon>
        <taxon>Fungi incertae sedis</taxon>
        <taxon>Mucoromycota</taxon>
        <taxon>Glomeromycotina</taxon>
        <taxon>Glomeromycetes</taxon>
        <taxon>Diversisporales</taxon>
        <taxon>Acaulosporaceae</taxon>
        <taxon>Acaulospora</taxon>
    </lineage>
</organism>
<proteinExistence type="predicted"/>
<sequence length="288" mass="33460">MPYIQESHSERLTTQKYMFRYLLIVYHIKDTSLPQTSMQSTTPHHENPPLRKILLFHKPRFSETSKNLCEWALNNYLQPSGDHVTIVSIIKIPRAYYPAPEGLWSFGLEGYGNNVRYMFDYIEYSEYMKNEEDTARKILEEISYKLRSKNITCNITIRRGDGKKALLSACDSVKPDIILIGSSSKRRKSKFNCFSENRSASRFVMNNPWGIPVITNDNERIERKEVVGDDEDEFLDGRSRRGSSEDTRSLNTTIANEKRSSKNNLASQRFIVNTSFKKKNEPPEPRPK</sequence>
<evidence type="ECO:0000313" key="1">
    <source>
        <dbReference type="EMBL" id="CAG8591812.1"/>
    </source>
</evidence>
<protein>
    <submittedName>
        <fullName evidence="1">1668_t:CDS:1</fullName>
    </submittedName>
</protein>
<accession>A0ACA9MGU3</accession>
<dbReference type="Proteomes" id="UP000789525">
    <property type="component" value="Unassembled WGS sequence"/>
</dbReference>
<evidence type="ECO:0000313" key="2">
    <source>
        <dbReference type="Proteomes" id="UP000789525"/>
    </source>
</evidence>
<gene>
    <name evidence="1" type="ORF">ACOLOM_LOCUS6351</name>
</gene>